<dbReference type="EMBL" id="VSSQ01040344">
    <property type="protein sequence ID" value="MPM93566.1"/>
    <property type="molecule type" value="Genomic_DNA"/>
</dbReference>
<gene>
    <name evidence="1" type="ORF">SDC9_140705</name>
</gene>
<name>A0A645DW57_9ZZZZ</name>
<proteinExistence type="predicted"/>
<reference evidence="1" key="1">
    <citation type="submission" date="2019-08" db="EMBL/GenBank/DDBJ databases">
        <authorList>
            <person name="Kucharzyk K."/>
            <person name="Murdoch R.W."/>
            <person name="Higgins S."/>
            <person name="Loffler F."/>
        </authorList>
    </citation>
    <scope>NUCLEOTIDE SEQUENCE</scope>
</reference>
<protein>
    <submittedName>
        <fullName evidence="1">Uncharacterized protein</fullName>
    </submittedName>
</protein>
<organism evidence="1">
    <name type="scientific">bioreactor metagenome</name>
    <dbReference type="NCBI Taxonomy" id="1076179"/>
    <lineage>
        <taxon>unclassified sequences</taxon>
        <taxon>metagenomes</taxon>
        <taxon>ecological metagenomes</taxon>
    </lineage>
</organism>
<dbReference type="AlphaFoldDB" id="A0A645DW57"/>
<sequence length="159" mass="17812">MIQVQLPVHALGNGLDHQIAALEQLHMLFVVGRLDQLHIIGHTDRRRLELLEIGNGTLCNAALGAFLGGQVKQNDRHLDVDQMGGDLRAHHARAQHGDFFHIESGHELCSIKGQRPCHGQNTGLGRWLFFVLRFTERESRSGYARKDRWSHAPPASGLH</sequence>
<comment type="caution">
    <text evidence="1">The sequence shown here is derived from an EMBL/GenBank/DDBJ whole genome shotgun (WGS) entry which is preliminary data.</text>
</comment>
<evidence type="ECO:0000313" key="1">
    <source>
        <dbReference type="EMBL" id="MPM93566.1"/>
    </source>
</evidence>
<accession>A0A645DW57</accession>